<sequence>MFPSSYGLQSSDNFTMPLKPTEPIVPHPNRLPPGYRFLPKGNVYLTANCRKRTQLAGKTVFLVRPIATIKKSQLGGIGIPEHIYRAVAEAELATRSARADAVRRKDNVLMREFEAALLKQFRARLSRSSENGRAIAPVLRSGPGAVGGGVDDNSLVLTCDQLGQVDSFRTQLLDRTDDAEKFQLSVLSYAVNRSRSPRYPYNLGPRAFICHPRSTLSLPH</sequence>
<comment type="caution">
    <text evidence="1">The sequence shown here is derived from an EMBL/GenBank/DDBJ whole genome shotgun (WGS) entry which is preliminary data.</text>
</comment>
<dbReference type="PANTHER" id="PTHR38113:SF2">
    <property type="entry name" value="DUF2293 DOMAIN-CONTAINING PROTEIN"/>
    <property type="match status" value="1"/>
</dbReference>
<dbReference type="AlphaFoldDB" id="A0AA39YMZ1"/>
<reference evidence="1" key="1">
    <citation type="submission" date="2023-06" db="EMBL/GenBank/DDBJ databases">
        <title>Genome-scale phylogeny and comparative genomics of the fungal order Sordariales.</title>
        <authorList>
            <consortium name="Lawrence Berkeley National Laboratory"/>
            <person name="Hensen N."/>
            <person name="Bonometti L."/>
            <person name="Westerberg I."/>
            <person name="Brannstrom I.O."/>
            <person name="Guillou S."/>
            <person name="Cros-Aarteil S."/>
            <person name="Calhoun S."/>
            <person name="Haridas S."/>
            <person name="Kuo A."/>
            <person name="Mondo S."/>
            <person name="Pangilinan J."/>
            <person name="Riley R."/>
            <person name="Labutti K."/>
            <person name="Andreopoulos B."/>
            <person name="Lipzen A."/>
            <person name="Chen C."/>
            <person name="Yanf M."/>
            <person name="Daum C."/>
            <person name="Ng V."/>
            <person name="Clum A."/>
            <person name="Steindorff A."/>
            <person name="Ohm R."/>
            <person name="Martin F."/>
            <person name="Silar P."/>
            <person name="Natvig D."/>
            <person name="Lalanne C."/>
            <person name="Gautier V."/>
            <person name="Ament-Velasquez S.L."/>
            <person name="Kruys A."/>
            <person name="Hutchinson M.I."/>
            <person name="Powell A.J."/>
            <person name="Barry K."/>
            <person name="Miller A.N."/>
            <person name="Grigoriev I.V."/>
            <person name="Debuchy R."/>
            <person name="Gladieux P."/>
            <person name="Thoren M.H."/>
            <person name="Johannesson H."/>
        </authorList>
    </citation>
    <scope>NUCLEOTIDE SEQUENCE</scope>
    <source>
        <strain evidence="1">SMH2532-1</strain>
    </source>
</reference>
<name>A0AA39YMZ1_9PEZI</name>
<evidence type="ECO:0000313" key="2">
    <source>
        <dbReference type="Proteomes" id="UP001174936"/>
    </source>
</evidence>
<protein>
    <submittedName>
        <fullName evidence="1">Uncharacterized protein</fullName>
    </submittedName>
</protein>
<organism evidence="1 2">
    <name type="scientific">Cercophora newfieldiana</name>
    <dbReference type="NCBI Taxonomy" id="92897"/>
    <lineage>
        <taxon>Eukaryota</taxon>
        <taxon>Fungi</taxon>
        <taxon>Dikarya</taxon>
        <taxon>Ascomycota</taxon>
        <taxon>Pezizomycotina</taxon>
        <taxon>Sordariomycetes</taxon>
        <taxon>Sordariomycetidae</taxon>
        <taxon>Sordariales</taxon>
        <taxon>Lasiosphaeriaceae</taxon>
        <taxon>Cercophora</taxon>
    </lineage>
</organism>
<proteinExistence type="predicted"/>
<evidence type="ECO:0000313" key="1">
    <source>
        <dbReference type="EMBL" id="KAK0655419.1"/>
    </source>
</evidence>
<gene>
    <name evidence="1" type="ORF">B0T16DRAFT_11074</name>
</gene>
<keyword evidence="2" id="KW-1185">Reference proteome</keyword>
<dbReference type="Proteomes" id="UP001174936">
    <property type="component" value="Unassembled WGS sequence"/>
</dbReference>
<dbReference type="EMBL" id="JAULSV010000001">
    <property type="protein sequence ID" value="KAK0655419.1"/>
    <property type="molecule type" value="Genomic_DNA"/>
</dbReference>
<accession>A0AA39YMZ1</accession>
<dbReference type="PANTHER" id="PTHR38113">
    <property type="match status" value="1"/>
</dbReference>